<dbReference type="PANTHER" id="PTHR12281:SF32">
    <property type="entry name" value="DCN1-LIKE PROTEIN"/>
    <property type="match status" value="1"/>
</dbReference>
<dbReference type="SUPFAM" id="SSF46934">
    <property type="entry name" value="UBA-like"/>
    <property type="match status" value="1"/>
</dbReference>
<keyword evidence="3" id="KW-0539">Nucleus</keyword>
<keyword evidence="8" id="KW-1185">Reference proteome</keyword>
<evidence type="ECO:0000313" key="8">
    <source>
        <dbReference type="Proteomes" id="UP000887566"/>
    </source>
</evidence>
<comment type="function">
    <text evidence="4">Required for neddylation of cullin components of SCF-type E3 ubiquitin ligase complexes. Neddylation of cullins play an essential role in the regulation of SCF-type complexes activity. Does not act by preventing deneddylation, but rather facilitates neddylation, possibly by acting with rbx-1 to recruit the Nedd8-charged E2 enzyme to the cullin component of SCF-type complexes.</text>
</comment>
<dbReference type="Proteomes" id="UP000887566">
    <property type="component" value="Unplaced"/>
</dbReference>
<dbReference type="InterPro" id="IPR014764">
    <property type="entry name" value="DCN-prot"/>
</dbReference>
<dbReference type="GO" id="GO:0097602">
    <property type="term" value="F:cullin family protein binding"/>
    <property type="evidence" value="ECO:0007669"/>
    <property type="project" value="TreeGrafter"/>
</dbReference>
<organism evidence="8 9">
    <name type="scientific">Plectus sambesii</name>
    <dbReference type="NCBI Taxonomy" id="2011161"/>
    <lineage>
        <taxon>Eukaryota</taxon>
        <taxon>Metazoa</taxon>
        <taxon>Ecdysozoa</taxon>
        <taxon>Nematoda</taxon>
        <taxon>Chromadorea</taxon>
        <taxon>Plectida</taxon>
        <taxon>Plectina</taxon>
        <taxon>Plectoidea</taxon>
        <taxon>Plectidae</taxon>
        <taxon>Plectus</taxon>
    </lineage>
</organism>
<dbReference type="Pfam" id="PF03556">
    <property type="entry name" value="Cullin_binding"/>
    <property type="match status" value="1"/>
</dbReference>
<proteinExistence type="predicted"/>
<dbReference type="GO" id="GO:0005634">
    <property type="term" value="C:nucleus"/>
    <property type="evidence" value="ECO:0007669"/>
    <property type="project" value="UniProtKB-SubCell"/>
</dbReference>
<dbReference type="InterPro" id="IPR005176">
    <property type="entry name" value="PONY_dom"/>
</dbReference>
<dbReference type="WBParaSite" id="PSAMB.scaffold524size48024.g6549.t1">
    <property type="protein sequence ID" value="PSAMB.scaffold524size48024.g6549.t1"/>
    <property type="gene ID" value="PSAMB.scaffold524size48024.g6549"/>
</dbReference>
<evidence type="ECO:0000256" key="3">
    <source>
        <dbReference type="ARBA" id="ARBA00023242"/>
    </source>
</evidence>
<evidence type="ECO:0000259" key="7">
    <source>
        <dbReference type="PROSITE" id="PS51229"/>
    </source>
</evidence>
<dbReference type="Gene3D" id="1.10.238.10">
    <property type="entry name" value="EF-hand"/>
    <property type="match status" value="1"/>
</dbReference>
<evidence type="ECO:0000256" key="6">
    <source>
        <dbReference type="RuleBase" id="RU410713"/>
    </source>
</evidence>
<comment type="subunit">
    <text evidence="5">Interacts with the cullin cul-3. Interacts with ubiquitin via its UBA-like domain. Interacts with ned-8/nedd8.</text>
</comment>
<comment type="subcellular location">
    <subcellularLocation>
        <location evidence="1">Nucleus</location>
    </subcellularLocation>
</comment>
<dbReference type="GO" id="GO:0000151">
    <property type="term" value="C:ubiquitin ligase complex"/>
    <property type="evidence" value="ECO:0007669"/>
    <property type="project" value="TreeGrafter"/>
</dbReference>
<dbReference type="InterPro" id="IPR042460">
    <property type="entry name" value="DCN1-like_PONY"/>
</dbReference>
<evidence type="ECO:0000256" key="2">
    <source>
        <dbReference type="ARBA" id="ARBA00022786"/>
    </source>
</evidence>
<dbReference type="GO" id="GO:0045116">
    <property type="term" value="P:protein neddylation"/>
    <property type="evidence" value="ECO:0007669"/>
    <property type="project" value="TreeGrafter"/>
</dbReference>
<dbReference type="Gene3D" id="1.10.238.200">
    <property type="entry name" value="Cullin, PONY binding domain"/>
    <property type="match status" value="1"/>
</dbReference>
<feature type="domain" description="DCUN1" evidence="7">
    <location>
        <begin position="63"/>
        <end position="255"/>
    </location>
</feature>
<dbReference type="AlphaFoldDB" id="A0A914WSL5"/>
<dbReference type="Pfam" id="PF14555">
    <property type="entry name" value="UBA_4"/>
    <property type="match status" value="1"/>
</dbReference>
<accession>A0A914WSL5</accession>
<dbReference type="Gene3D" id="1.10.8.10">
    <property type="entry name" value="DNA helicase RuvA subunit, C-terminal domain"/>
    <property type="match status" value="1"/>
</dbReference>
<dbReference type="FunFam" id="1.10.238.10:FF:000030">
    <property type="entry name" value="DCN1-like protein"/>
    <property type="match status" value="1"/>
</dbReference>
<evidence type="ECO:0000256" key="4">
    <source>
        <dbReference type="ARBA" id="ARBA00059208"/>
    </source>
</evidence>
<dbReference type="GO" id="GO:0032182">
    <property type="term" value="F:ubiquitin-like protein binding"/>
    <property type="evidence" value="ECO:0007669"/>
    <property type="project" value="TreeGrafter"/>
</dbReference>
<dbReference type="PANTHER" id="PTHR12281">
    <property type="entry name" value="RP42 RELATED"/>
    <property type="match status" value="1"/>
</dbReference>
<dbReference type="GO" id="GO:2000436">
    <property type="term" value="P:positive regulation of protein neddylation"/>
    <property type="evidence" value="ECO:0007669"/>
    <property type="project" value="UniProtKB-ARBA"/>
</dbReference>
<evidence type="ECO:0000313" key="9">
    <source>
        <dbReference type="WBParaSite" id="PSAMB.scaffold524size48024.g6549.t1"/>
    </source>
</evidence>
<protein>
    <recommendedName>
        <fullName evidence="6">Defective in cullin neddylation protein</fullName>
    </recommendedName>
</protein>
<sequence length="271" mass="31988">MNKLKGSQKDKVKQFVQWTQASERTAMACLAAHNWNLEMACDSYFTNPDQFVPPDERYQRQSVDRKKIEQLFAKYASDPDDGADTNRIGPSGMFRFLTDLHLNATDRLVLVLAWKFQGRVQCEFSREEFVNGLVELRVDSTDKLKQKLPQLDQELQDAQKFRDFYTFTFNYARNPTQRTLDLETAIAYWKIVFGKQFTLLDLWCRFLQEKHNKAIPKDTWNLLLDFSLNIREDFSNYDEEGAWPVLIDDFVEYARDLRKEKTGEREQAMES</sequence>
<keyword evidence="2" id="KW-0833">Ubl conjugation pathway</keyword>
<dbReference type="FunFam" id="1.10.8.10:FF:000124">
    <property type="entry name" value="Defective in cullin neddylation protein 1"/>
    <property type="match status" value="1"/>
</dbReference>
<dbReference type="InterPro" id="IPR009060">
    <property type="entry name" value="UBA-like_sf"/>
</dbReference>
<dbReference type="CDD" id="cd14350">
    <property type="entry name" value="UBA_DCNL"/>
    <property type="match status" value="1"/>
</dbReference>
<evidence type="ECO:0000256" key="1">
    <source>
        <dbReference type="ARBA" id="ARBA00004123"/>
    </source>
</evidence>
<dbReference type="GO" id="GO:0031624">
    <property type="term" value="F:ubiquitin conjugating enzyme binding"/>
    <property type="evidence" value="ECO:0007669"/>
    <property type="project" value="TreeGrafter"/>
</dbReference>
<comment type="function">
    <text evidence="6">Neddylation of cullins play an essential role in the regulation of SCF-type complexes activity.</text>
</comment>
<name>A0A914WSL5_9BILA</name>
<dbReference type="FunFam" id="1.10.238.200:FF:000001">
    <property type="entry name" value="DCN1-like protein"/>
    <property type="match status" value="1"/>
</dbReference>
<evidence type="ECO:0000256" key="5">
    <source>
        <dbReference type="ARBA" id="ARBA00064502"/>
    </source>
</evidence>
<dbReference type="PROSITE" id="PS51229">
    <property type="entry name" value="DCUN1"/>
    <property type="match status" value="1"/>
</dbReference>
<reference evidence="9" key="1">
    <citation type="submission" date="2022-11" db="UniProtKB">
        <authorList>
            <consortium name="WormBaseParasite"/>
        </authorList>
    </citation>
    <scope>IDENTIFICATION</scope>
</reference>